<evidence type="ECO:0000313" key="8">
    <source>
        <dbReference type="Proteomes" id="UP000281962"/>
    </source>
</evidence>
<reference evidence="7 8" key="1">
    <citation type="submission" date="2018-06" db="EMBL/GenBank/DDBJ databases">
        <title>Extensive metabolic versatility and redundancy in microbially diverse, dynamic hydrothermal sediments.</title>
        <authorList>
            <person name="Dombrowski N."/>
            <person name="Teske A."/>
            <person name="Baker B.J."/>
        </authorList>
    </citation>
    <scope>NUCLEOTIDE SEQUENCE [LARGE SCALE GENOMIC DNA]</scope>
    <source>
        <strain evidence="7">B30_G17</strain>
    </source>
</reference>
<dbReference type="GO" id="GO:0051539">
    <property type="term" value="F:4 iron, 4 sulfur cluster binding"/>
    <property type="evidence" value="ECO:0007669"/>
    <property type="project" value="UniProtKB-KW"/>
</dbReference>
<keyword evidence="1" id="KW-0004">4Fe-4S</keyword>
<dbReference type="Pfam" id="PF04060">
    <property type="entry name" value="FeS"/>
    <property type="match status" value="1"/>
</dbReference>
<dbReference type="InterPro" id="IPR007202">
    <property type="entry name" value="4Fe-4S_dom"/>
</dbReference>
<keyword evidence="3" id="KW-0408">Iron</keyword>
<dbReference type="InterPro" id="IPR017900">
    <property type="entry name" value="4Fe4S_Fe_S_CS"/>
</dbReference>
<gene>
    <name evidence="7" type="ORF">DRJ21_02070</name>
</gene>
<evidence type="ECO:0000256" key="3">
    <source>
        <dbReference type="ARBA" id="ARBA00023004"/>
    </source>
</evidence>
<evidence type="ECO:0000259" key="5">
    <source>
        <dbReference type="PROSITE" id="PS51379"/>
    </source>
</evidence>
<feature type="domain" description="4Fe-4S ferredoxin-type" evidence="5">
    <location>
        <begin position="71"/>
        <end position="99"/>
    </location>
</feature>
<evidence type="ECO:0000259" key="6">
    <source>
        <dbReference type="PROSITE" id="PS51656"/>
    </source>
</evidence>
<dbReference type="AlphaFoldDB" id="A0A497ET89"/>
<feature type="domain" description="4Fe-4S" evidence="6">
    <location>
        <begin position="1"/>
        <end position="60"/>
    </location>
</feature>
<evidence type="ECO:0000313" key="7">
    <source>
        <dbReference type="EMBL" id="RLE49940.1"/>
    </source>
</evidence>
<evidence type="ECO:0000256" key="2">
    <source>
        <dbReference type="ARBA" id="ARBA00022723"/>
    </source>
</evidence>
<comment type="caution">
    <text evidence="7">The sequence shown here is derived from an EMBL/GenBank/DDBJ whole genome shotgun (WGS) entry which is preliminary data.</text>
</comment>
<proteinExistence type="predicted"/>
<name>A0A497ET89_9CREN</name>
<dbReference type="Proteomes" id="UP000281962">
    <property type="component" value="Unassembled WGS sequence"/>
</dbReference>
<dbReference type="Pfam" id="PF12837">
    <property type="entry name" value="Fer4_6"/>
    <property type="match status" value="1"/>
</dbReference>
<protein>
    <submittedName>
        <fullName evidence="7">tRNA CCA-pyrophosphorylase</fullName>
    </submittedName>
</protein>
<sequence>MPKINPMQIFKLLPRTNCKICGYTCMAFAVKLLQREVKLEDCKPLFTEKKYAENLRKLQELLKPLFEAAETLIKIDEEKCIGCGNCIIACPANVSIDPQVGKGINPINDEVVFTIVDGRIKVLNIEKCRRYPPHRMNCRICEEVCFSKAIEVIA</sequence>
<evidence type="ECO:0000256" key="4">
    <source>
        <dbReference type="ARBA" id="ARBA00023014"/>
    </source>
</evidence>
<dbReference type="Gene3D" id="3.30.70.20">
    <property type="match status" value="1"/>
</dbReference>
<dbReference type="SUPFAM" id="SSF54862">
    <property type="entry name" value="4Fe-4S ferredoxins"/>
    <property type="match status" value="1"/>
</dbReference>
<evidence type="ECO:0000256" key="1">
    <source>
        <dbReference type="ARBA" id="ARBA00022485"/>
    </source>
</evidence>
<keyword evidence="4" id="KW-0411">Iron-sulfur</keyword>
<dbReference type="InterPro" id="IPR017896">
    <property type="entry name" value="4Fe4S_Fe-S-bd"/>
</dbReference>
<dbReference type="EMBL" id="QMQY01000079">
    <property type="protein sequence ID" value="RLE49940.1"/>
    <property type="molecule type" value="Genomic_DNA"/>
</dbReference>
<dbReference type="InterPro" id="IPR051069">
    <property type="entry name" value="ACDS_complex_subunit"/>
</dbReference>
<dbReference type="GO" id="GO:0046872">
    <property type="term" value="F:metal ion binding"/>
    <property type="evidence" value="ECO:0007669"/>
    <property type="project" value="UniProtKB-KW"/>
</dbReference>
<dbReference type="PROSITE" id="PS51379">
    <property type="entry name" value="4FE4S_FER_2"/>
    <property type="match status" value="1"/>
</dbReference>
<organism evidence="7 8">
    <name type="scientific">Thermoproteota archaeon</name>
    <dbReference type="NCBI Taxonomy" id="2056631"/>
    <lineage>
        <taxon>Archaea</taxon>
        <taxon>Thermoproteota</taxon>
    </lineage>
</organism>
<keyword evidence="2" id="KW-0479">Metal-binding</keyword>
<dbReference type="Gene3D" id="1.10.15.40">
    <property type="entry name" value="Electron transport complex subunit B, putative Fe-S cluster"/>
    <property type="match status" value="1"/>
</dbReference>
<dbReference type="PROSITE" id="PS00198">
    <property type="entry name" value="4FE4S_FER_1"/>
    <property type="match status" value="1"/>
</dbReference>
<dbReference type="PANTHER" id="PTHR36214:SF3">
    <property type="entry name" value="ACETYL-COA DECARBONYLASE_SYNTHASE COMPLEX SUBUNIT GAMMA"/>
    <property type="match status" value="1"/>
</dbReference>
<accession>A0A497ET89</accession>
<dbReference type="GO" id="GO:0016491">
    <property type="term" value="F:oxidoreductase activity"/>
    <property type="evidence" value="ECO:0007669"/>
    <property type="project" value="UniProtKB-ARBA"/>
</dbReference>
<dbReference type="PROSITE" id="PS51656">
    <property type="entry name" value="4FE4S"/>
    <property type="match status" value="1"/>
</dbReference>
<dbReference type="PANTHER" id="PTHR36214">
    <property type="match status" value="1"/>
</dbReference>